<dbReference type="EMBL" id="CP042469">
    <property type="protein sequence ID" value="QOX62039.1"/>
    <property type="molecule type" value="Genomic_DNA"/>
</dbReference>
<proteinExistence type="predicted"/>
<protein>
    <submittedName>
        <fullName evidence="1">Response regulator</fullName>
    </submittedName>
</protein>
<dbReference type="Proteomes" id="UP000594014">
    <property type="component" value="Chromosome"/>
</dbReference>
<reference evidence="1" key="1">
    <citation type="submission" date="2019-08" db="EMBL/GenBank/DDBJ databases">
        <title>Genome sequence of Clostridiales bacterium MT110.</title>
        <authorList>
            <person name="Cao J."/>
        </authorList>
    </citation>
    <scope>NUCLEOTIDE SEQUENCE</scope>
    <source>
        <strain evidence="1">MT110</strain>
    </source>
</reference>
<evidence type="ECO:0000313" key="2">
    <source>
        <dbReference type="Proteomes" id="UP000594014"/>
    </source>
</evidence>
<organism evidence="1 2">
    <name type="scientific">Anoxybacterium hadale</name>
    <dbReference type="NCBI Taxonomy" id="3408580"/>
    <lineage>
        <taxon>Bacteria</taxon>
        <taxon>Bacillati</taxon>
        <taxon>Bacillota</taxon>
        <taxon>Clostridia</taxon>
        <taxon>Peptostreptococcales</taxon>
        <taxon>Anaerovoracaceae</taxon>
        <taxon>Anoxybacterium</taxon>
    </lineage>
</organism>
<keyword evidence="2" id="KW-1185">Reference proteome</keyword>
<accession>A0ACD1A6M9</accession>
<name>A0ACD1A6M9_9FIRM</name>
<sequence>MNLLIVEDEPEMIAAIKIMIESYNKEIQIITCGCPSEAIKVFDEQAVDAALLDIRLPEMSGFDLADYFSMRKPGLSLVFITAYNSYAQEAFDANAVDYVLKPIRKERLYRALDKISVELEERKSRIIKARPQVQINVLGKIIVSSGDFILKWKRKKSMEVFAYLLHQEPAPVHKDILCELMWPDCEPKKASHYLQTIIYQLRKSIAEVADNRIVIEYADHCYRLKLDCVSYDVKTFHCAYRNAFAQRNPEIGDLVEAEQIYTGPYYGEECWVWALGKQQSLSIKYQRVLEQIIEYKMRSGIIDETLFYIEKWFAGGFYGRQGQYSAWIKEFTGR</sequence>
<gene>
    <name evidence="1" type="ORF">FRZ06_01075</name>
</gene>
<evidence type="ECO:0000313" key="1">
    <source>
        <dbReference type="EMBL" id="QOX62039.1"/>
    </source>
</evidence>